<evidence type="ECO:0000313" key="2">
    <source>
        <dbReference type="EMBL" id="MCI57490.1"/>
    </source>
</evidence>
<comment type="caution">
    <text evidence="2">The sequence shown here is derived from an EMBL/GenBank/DDBJ whole genome shotgun (WGS) entry which is preliminary data.</text>
</comment>
<reference evidence="2 3" key="1">
    <citation type="journal article" date="2018" name="Front. Plant Sci.">
        <title>Red Clover (Trifolium pratense) and Zigzag Clover (T. medium) - A Picture of Genomic Similarities and Differences.</title>
        <authorList>
            <person name="Dluhosova J."/>
            <person name="Istvanek J."/>
            <person name="Nedelnik J."/>
            <person name="Repkova J."/>
        </authorList>
    </citation>
    <scope>NUCLEOTIDE SEQUENCE [LARGE SCALE GENOMIC DNA]</scope>
    <source>
        <strain evidence="3">cv. 10/8</strain>
        <tissue evidence="2">Leaf</tissue>
    </source>
</reference>
<organism evidence="2 3">
    <name type="scientific">Trifolium medium</name>
    <dbReference type="NCBI Taxonomy" id="97028"/>
    <lineage>
        <taxon>Eukaryota</taxon>
        <taxon>Viridiplantae</taxon>
        <taxon>Streptophyta</taxon>
        <taxon>Embryophyta</taxon>
        <taxon>Tracheophyta</taxon>
        <taxon>Spermatophyta</taxon>
        <taxon>Magnoliopsida</taxon>
        <taxon>eudicotyledons</taxon>
        <taxon>Gunneridae</taxon>
        <taxon>Pentapetalae</taxon>
        <taxon>rosids</taxon>
        <taxon>fabids</taxon>
        <taxon>Fabales</taxon>
        <taxon>Fabaceae</taxon>
        <taxon>Papilionoideae</taxon>
        <taxon>50 kb inversion clade</taxon>
        <taxon>NPAAA clade</taxon>
        <taxon>Hologalegina</taxon>
        <taxon>IRL clade</taxon>
        <taxon>Trifolieae</taxon>
        <taxon>Trifolium</taxon>
    </lineage>
</organism>
<sequence>TDHETAGAPEPCAGYMESGDSDEELDRQIDEALYSPHD</sequence>
<proteinExistence type="predicted"/>
<feature type="compositionally biased region" description="Basic and acidic residues" evidence="1">
    <location>
        <begin position="26"/>
        <end position="38"/>
    </location>
</feature>
<evidence type="ECO:0000256" key="1">
    <source>
        <dbReference type="SAM" id="MobiDB-lite"/>
    </source>
</evidence>
<dbReference type="AlphaFoldDB" id="A0A392TBA1"/>
<keyword evidence="3" id="KW-1185">Reference proteome</keyword>
<evidence type="ECO:0000313" key="3">
    <source>
        <dbReference type="Proteomes" id="UP000265520"/>
    </source>
</evidence>
<name>A0A392TBA1_9FABA</name>
<dbReference type="EMBL" id="LXQA010529765">
    <property type="protein sequence ID" value="MCI57490.1"/>
    <property type="molecule type" value="Genomic_DNA"/>
</dbReference>
<protein>
    <submittedName>
        <fullName evidence="2">Uncharacterized protein</fullName>
    </submittedName>
</protein>
<feature type="region of interest" description="Disordered" evidence="1">
    <location>
        <begin position="1"/>
        <end position="38"/>
    </location>
</feature>
<dbReference type="Proteomes" id="UP000265520">
    <property type="component" value="Unassembled WGS sequence"/>
</dbReference>
<accession>A0A392TBA1</accession>
<feature type="non-terminal residue" evidence="2">
    <location>
        <position position="1"/>
    </location>
</feature>